<name>A0A6H9WVM4_9MICO</name>
<evidence type="ECO:0000313" key="3">
    <source>
        <dbReference type="EMBL" id="KAB1650584.1"/>
    </source>
</evidence>
<dbReference type="EMBL" id="WBJY01000001">
    <property type="protein sequence ID" value="KAB1650584.1"/>
    <property type="molecule type" value="Genomic_DNA"/>
</dbReference>
<evidence type="ECO:0000259" key="2">
    <source>
        <dbReference type="Pfam" id="PF21531"/>
    </source>
</evidence>
<dbReference type="Pfam" id="PF21531">
    <property type="entry name" value="Rv2175c_wHTH"/>
    <property type="match status" value="1"/>
</dbReference>
<organism evidence="3 4">
    <name type="scientific">Pseudoclavibacter endophyticus</name>
    <dbReference type="NCBI Taxonomy" id="1778590"/>
    <lineage>
        <taxon>Bacteria</taxon>
        <taxon>Bacillati</taxon>
        <taxon>Actinomycetota</taxon>
        <taxon>Actinomycetes</taxon>
        <taxon>Micrococcales</taxon>
        <taxon>Microbacteriaceae</taxon>
        <taxon>Pseudoclavibacter</taxon>
    </lineage>
</organism>
<gene>
    <name evidence="3" type="ORF">F8O04_08730</name>
</gene>
<evidence type="ECO:0000259" key="1">
    <source>
        <dbReference type="Pfam" id="PF18367"/>
    </source>
</evidence>
<keyword evidence="4" id="KW-1185">Reference proteome</keyword>
<evidence type="ECO:0000313" key="4">
    <source>
        <dbReference type="Proteomes" id="UP000431744"/>
    </source>
</evidence>
<dbReference type="InterPro" id="IPR048576">
    <property type="entry name" value="Rv2175c_wHTH"/>
</dbReference>
<feature type="domain" description="DNA-binding protein Rv2175c wHTH" evidence="2">
    <location>
        <begin position="6"/>
        <end position="52"/>
    </location>
</feature>
<reference evidence="3 4" key="1">
    <citation type="submission" date="2019-09" db="EMBL/GenBank/DDBJ databases">
        <title>Phylogeny of genus Pseudoclavibacter and closely related genus.</title>
        <authorList>
            <person name="Li Y."/>
        </authorList>
    </citation>
    <scope>NUCLEOTIDE SEQUENCE [LARGE SCALE GENOMIC DNA]</scope>
    <source>
        <strain evidence="3 4">EGI 60007</strain>
    </source>
</reference>
<dbReference type="GO" id="GO:0003677">
    <property type="term" value="F:DNA binding"/>
    <property type="evidence" value="ECO:0007669"/>
    <property type="project" value="UniProtKB-KW"/>
</dbReference>
<feature type="domain" description="Rv2175c C-terminal" evidence="1">
    <location>
        <begin position="58"/>
        <end position="113"/>
    </location>
</feature>
<protein>
    <submittedName>
        <fullName evidence="3">DNA-binding protein</fullName>
    </submittedName>
</protein>
<accession>A0A6H9WVM4</accession>
<dbReference type="Pfam" id="PF18367">
    <property type="entry name" value="Rv2175c_C"/>
    <property type="match status" value="1"/>
</dbReference>
<sequence>MSAVYAAREWLTLPQVGDLLGLSAGKVSRLVQERHLLSLRIDGEPRVPADFLKDGEPVPGLRGTLILLFDAGLSDDEIMTWLLTDDDALGAAPVDALREGRKTQVRHSVQLLAI</sequence>
<comment type="caution">
    <text evidence="3">The sequence shown here is derived from an EMBL/GenBank/DDBJ whole genome shotgun (WGS) entry which is preliminary data.</text>
</comment>
<proteinExistence type="predicted"/>
<dbReference type="OrthoDB" id="3784042at2"/>
<dbReference type="AlphaFoldDB" id="A0A6H9WVM4"/>
<dbReference type="Proteomes" id="UP000431744">
    <property type="component" value="Unassembled WGS sequence"/>
</dbReference>
<keyword evidence="3" id="KW-0238">DNA-binding</keyword>
<dbReference type="InterPro" id="IPR041098">
    <property type="entry name" value="Rv2175c_C"/>
</dbReference>